<dbReference type="AlphaFoldDB" id="A0A173V5M7"/>
<dbReference type="STRING" id="166486.ERS852572_02535"/>
<reference evidence="2 3" key="1">
    <citation type="submission" date="2015-09" db="EMBL/GenBank/DDBJ databases">
        <authorList>
            <consortium name="Pathogen Informatics"/>
        </authorList>
    </citation>
    <scope>NUCLEOTIDE SEQUENCE [LARGE SCALE GENOMIC DNA]</scope>
    <source>
        <strain evidence="2 3">2789STDY5834960</strain>
    </source>
</reference>
<evidence type="ECO:0000256" key="1">
    <source>
        <dbReference type="SAM" id="Phobius"/>
    </source>
</evidence>
<proteinExistence type="predicted"/>
<feature type="transmembrane region" description="Helical" evidence="1">
    <location>
        <begin position="7"/>
        <end position="26"/>
    </location>
</feature>
<dbReference type="RefSeq" id="WP_015518003.1">
    <property type="nucleotide sequence ID" value="NZ_CABIYH010000019.1"/>
</dbReference>
<name>A0A173V5M7_9FIRM</name>
<feature type="transmembrane region" description="Helical" evidence="1">
    <location>
        <begin position="115"/>
        <end position="135"/>
    </location>
</feature>
<keyword evidence="1" id="KW-0472">Membrane</keyword>
<accession>A0A173V5M7</accession>
<protein>
    <recommendedName>
        <fullName evidence="4">DUF2178 domain-containing protein</fullName>
    </recommendedName>
</protein>
<keyword evidence="1" id="KW-0812">Transmembrane</keyword>
<dbReference type="EMBL" id="CYXZ01000019">
    <property type="protein sequence ID" value="CUN21537.1"/>
    <property type="molecule type" value="Genomic_DNA"/>
</dbReference>
<organism evidence="2 3">
    <name type="scientific">Roseburia intestinalis</name>
    <dbReference type="NCBI Taxonomy" id="166486"/>
    <lineage>
        <taxon>Bacteria</taxon>
        <taxon>Bacillati</taxon>
        <taxon>Bacillota</taxon>
        <taxon>Clostridia</taxon>
        <taxon>Lachnospirales</taxon>
        <taxon>Lachnospiraceae</taxon>
        <taxon>Roseburia</taxon>
    </lineage>
</organism>
<evidence type="ECO:0000313" key="2">
    <source>
        <dbReference type="EMBL" id="CUN21537.1"/>
    </source>
</evidence>
<feature type="transmembrane region" description="Helical" evidence="1">
    <location>
        <begin position="92"/>
        <end position="109"/>
    </location>
</feature>
<sequence>MKKKTGMYLAIGIIGIALALIAKFLLQDYLSDSQSGAMIGIGAGLFGYGIAKWCVGLWGAKNPDLMKINEIEEKDERNQLIRSKAQAISGEILHWLLMAGAWVCIFFDAPLWIVLTLVGAFLLKTILDFILMAYYQHKM</sequence>
<evidence type="ECO:0000313" key="3">
    <source>
        <dbReference type="Proteomes" id="UP000095350"/>
    </source>
</evidence>
<gene>
    <name evidence="2" type="ORF">ERS852572_02535</name>
</gene>
<keyword evidence="1" id="KW-1133">Transmembrane helix</keyword>
<feature type="transmembrane region" description="Helical" evidence="1">
    <location>
        <begin position="38"/>
        <end position="60"/>
    </location>
</feature>
<dbReference type="PaxDb" id="166486-ERS852572_02535"/>
<dbReference type="OrthoDB" id="2194123at2"/>
<evidence type="ECO:0008006" key="4">
    <source>
        <dbReference type="Google" id="ProtNLM"/>
    </source>
</evidence>
<dbReference type="Proteomes" id="UP000095350">
    <property type="component" value="Unassembled WGS sequence"/>
</dbReference>